<dbReference type="InterPro" id="IPR036770">
    <property type="entry name" value="Ankyrin_rpt-contain_sf"/>
</dbReference>
<proteinExistence type="predicted"/>
<protein>
    <submittedName>
        <fullName evidence="4">Ankyrin repeat protein</fullName>
    </submittedName>
</protein>
<feature type="repeat" description="ANK" evidence="3">
    <location>
        <begin position="265"/>
        <end position="297"/>
    </location>
</feature>
<keyword evidence="5" id="KW-1185">Reference proteome</keyword>
<dbReference type="SMART" id="SM00248">
    <property type="entry name" value="ANK"/>
    <property type="match status" value="7"/>
</dbReference>
<dbReference type="AlphaFoldDB" id="A0A560LZP9"/>
<dbReference type="PROSITE" id="PS50297">
    <property type="entry name" value="ANK_REP_REGION"/>
    <property type="match status" value="4"/>
</dbReference>
<feature type="repeat" description="ANK" evidence="3">
    <location>
        <begin position="126"/>
        <end position="158"/>
    </location>
</feature>
<reference evidence="4 5" key="1">
    <citation type="submission" date="2019-06" db="EMBL/GenBank/DDBJ databases">
        <title>Genomic Encyclopedia of Type Strains, Phase IV (KMG-V): Genome sequencing to study the core and pangenomes of soil and plant-associated prokaryotes.</title>
        <authorList>
            <person name="Whitman W."/>
        </authorList>
    </citation>
    <scope>NUCLEOTIDE SEQUENCE [LARGE SCALE GENOMIC DNA]</scope>
    <source>
        <strain evidence="4 5">BR 10355</strain>
    </source>
</reference>
<dbReference type="Proteomes" id="UP000321304">
    <property type="component" value="Unassembled WGS sequence"/>
</dbReference>
<gene>
    <name evidence="4" type="ORF">FBZ93_105520</name>
</gene>
<dbReference type="PRINTS" id="PR01415">
    <property type="entry name" value="ANKYRIN"/>
</dbReference>
<sequence>MAVRLAGHPEDRSCIAASPSPRCLLPVGHVHAGFAAADPARCREQIRKYETDKAQLSAVEISLVLFAAADADCINLATELLDGGASVDARDRLGARPLSHAARSGHLDMVDLLLARSAPVDARNLAGSTALYFAAERGHVAIVQRLIDRGADVNLTGRSGASPVAAAAYAGRDMVVRMLLAHGADGGKADDTGKPPVVYAAAGGQLGIVKQLLAREIDINAHYANDLTLLMWAAGPDETVPEAQALETVSYLLDAGARVDERDARGRTALMIAAEGNHPAIAKALLAHGADAALADKAGKHAADLTILSALRDELTPR</sequence>
<comment type="caution">
    <text evidence="4">The sequence shown here is derived from an EMBL/GenBank/DDBJ whole genome shotgun (WGS) entry which is preliminary data.</text>
</comment>
<keyword evidence="1" id="KW-0677">Repeat</keyword>
<dbReference type="InterPro" id="IPR002110">
    <property type="entry name" value="Ankyrin_rpt"/>
</dbReference>
<feature type="repeat" description="ANK" evidence="3">
    <location>
        <begin position="159"/>
        <end position="191"/>
    </location>
</feature>
<dbReference type="PROSITE" id="PS50088">
    <property type="entry name" value="ANK_REPEAT"/>
    <property type="match status" value="4"/>
</dbReference>
<organism evidence="4 5">
    <name type="scientific">Bradyrhizobium macuxiense</name>
    <dbReference type="NCBI Taxonomy" id="1755647"/>
    <lineage>
        <taxon>Bacteria</taxon>
        <taxon>Pseudomonadati</taxon>
        <taxon>Pseudomonadota</taxon>
        <taxon>Alphaproteobacteria</taxon>
        <taxon>Hyphomicrobiales</taxon>
        <taxon>Nitrobacteraceae</taxon>
        <taxon>Bradyrhizobium</taxon>
    </lineage>
</organism>
<dbReference type="PANTHER" id="PTHR24173">
    <property type="entry name" value="ANKYRIN REPEAT CONTAINING"/>
    <property type="match status" value="1"/>
</dbReference>
<dbReference type="EMBL" id="VITY01000005">
    <property type="protein sequence ID" value="TWC00720.1"/>
    <property type="molecule type" value="Genomic_DNA"/>
</dbReference>
<evidence type="ECO:0000313" key="5">
    <source>
        <dbReference type="Proteomes" id="UP000321304"/>
    </source>
</evidence>
<accession>A0A560LZP9</accession>
<dbReference type="SUPFAM" id="SSF48403">
    <property type="entry name" value="Ankyrin repeat"/>
    <property type="match status" value="1"/>
</dbReference>
<keyword evidence="2 3" id="KW-0040">ANK repeat</keyword>
<feature type="repeat" description="ANK" evidence="3">
    <location>
        <begin position="93"/>
        <end position="125"/>
    </location>
</feature>
<dbReference type="Pfam" id="PF12796">
    <property type="entry name" value="Ank_2"/>
    <property type="match status" value="2"/>
</dbReference>
<evidence type="ECO:0000256" key="3">
    <source>
        <dbReference type="PROSITE-ProRule" id="PRU00023"/>
    </source>
</evidence>
<evidence type="ECO:0000256" key="2">
    <source>
        <dbReference type="ARBA" id="ARBA00023043"/>
    </source>
</evidence>
<dbReference type="Gene3D" id="1.25.40.20">
    <property type="entry name" value="Ankyrin repeat-containing domain"/>
    <property type="match status" value="2"/>
</dbReference>
<dbReference type="RefSeq" id="WP_167529066.1">
    <property type="nucleotide sequence ID" value="NZ_VITY01000005.1"/>
</dbReference>
<evidence type="ECO:0000313" key="4">
    <source>
        <dbReference type="EMBL" id="TWC00720.1"/>
    </source>
</evidence>
<name>A0A560LZP9_9BRAD</name>
<evidence type="ECO:0000256" key="1">
    <source>
        <dbReference type="ARBA" id="ARBA00022737"/>
    </source>
</evidence>
<dbReference type="PANTHER" id="PTHR24173:SF74">
    <property type="entry name" value="ANKYRIN REPEAT DOMAIN-CONTAINING PROTEIN 16"/>
    <property type="match status" value="1"/>
</dbReference>